<evidence type="ECO:0000256" key="8">
    <source>
        <dbReference type="ARBA" id="ARBA00022741"/>
    </source>
</evidence>
<dbReference type="AlphaFoldDB" id="F9CU58"/>
<comment type="catalytic activity">
    <reaction evidence="1">
        <text>ATP + protein L-histidine = ADP + protein N-phospho-L-histidine.</text>
        <dbReference type="EC" id="2.7.13.3"/>
    </reaction>
</comment>
<dbReference type="InterPro" id="IPR003594">
    <property type="entry name" value="HATPase_dom"/>
</dbReference>
<dbReference type="GO" id="GO:0005524">
    <property type="term" value="F:ATP binding"/>
    <property type="evidence" value="ECO:0007669"/>
    <property type="project" value="UniProtKB-KW"/>
</dbReference>
<accession>F9CU58</accession>
<keyword evidence="13 14" id="KW-0472">Membrane</keyword>
<dbReference type="CDD" id="cd06225">
    <property type="entry name" value="HAMP"/>
    <property type="match status" value="1"/>
</dbReference>
<dbReference type="SUPFAM" id="SSF47384">
    <property type="entry name" value="Homodimeric domain of signal transducing histidine kinase"/>
    <property type="match status" value="1"/>
</dbReference>
<evidence type="ECO:0000256" key="9">
    <source>
        <dbReference type="ARBA" id="ARBA00022777"/>
    </source>
</evidence>
<dbReference type="InterPro" id="IPR003660">
    <property type="entry name" value="HAMP_dom"/>
</dbReference>
<dbReference type="InterPro" id="IPR036890">
    <property type="entry name" value="HATPase_C_sf"/>
</dbReference>
<protein>
    <recommendedName>
        <fullName evidence="3">histidine kinase</fullName>
        <ecNumber evidence="3">2.7.13.3</ecNumber>
    </recommendedName>
</protein>
<dbReference type="InterPro" id="IPR050398">
    <property type="entry name" value="HssS/ArlS-like"/>
</dbReference>
<dbReference type="CDD" id="cd18773">
    <property type="entry name" value="PDC1_HK_sensor"/>
    <property type="match status" value="1"/>
</dbReference>
<evidence type="ECO:0000256" key="10">
    <source>
        <dbReference type="ARBA" id="ARBA00022840"/>
    </source>
</evidence>
<evidence type="ECO:0000313" key="17">
    <source>
        <dbReference type="EMBL" id="EGP94259.1"/>
    </source>
</evidence>
<dbReference type="SMART" id="SM00387">
    <property type="entry name" value="HATPase_c"/>
    <property type="match status" value="1"/>
</dbReference>
<dbReference type="PROSITE" id="PS50885">
    <property type="entry name" value="HAMP"/>
    <property type="match status" value="1"/>
</dbReference>
<dbReference type="Pfam" id="PF02518">
    <property type="entry name" value="HATPase_c"/>
    <property type="match status" value="1"/>
</dbReference>
<keyword evidence="5" id="KW-0597">Phosphoprotein</keyword>
<evidence type="ECO:0000259" key="16">
    <source>
        <dbReference type="PROSITE" id="PS50885"/>
    </source>
</evidence>
<dbReference type="SUPFAM" id="SSF158472">
    <property type="entry name" value="HAMP domain-like"/>
    <property type="match status" value="1"/>
</dbReference>
<dbReference type="SMART" id="SM00304">
    <property type="entry name" value="HAMP"/>
    <property type="match status" value="1"/>
</dbReference>
<dbReference type="SUPFAM" id="SSF55874">
    <property type="entry name" value="ATPase domain of HSP90 chaperone/DNA topoisomerase II/histidine kinase"/>
    <property type="match status" value="1"/>
</dbReference>
<sequence>MKLSTMLIIGTFGIFLIFGVYGYYSFSISIQEVNKLLTTRNEGFAFNMMQDLDEYIDKRIEDFRQLTKLPIIQESLMKSNQEFLHRQQVQKIMKEQDPLTNIENQPFISPTVNTELISELTDVIDFYKSEYDYDVISELYITNIYGANVVLDSETSDYRHDDEKWWQEAKAKGTYIGETEYDEKLGNYIITIGLRIDDQNREFLGVLRVSLTLNDLIHEFINDAEILNLQNRSILLINEKGQTIYSNGIQDFRETKAVTYFDLIQSLKDVGTVNISDNPDDPIFISYAKSTGYKQFEGFGWTSIVDQSNSSFTEEFVDLKNSFLVISILGMVSSVMIGLILSYFISNPLRLLSKMAKQFSGGDFDSNFKGSKIMEINMIGNSFNSMGQSLKKLIETEKKLAESHAMMKNERLGAIGQLSASMAHDLKNPLATIKTSATIIQKQVINTDPEIEKAMQRMDRAIFRMSHQIDDVLNFVRITPLNLSEKRITDIINESIDLLEIPNNIKLKIIDSDFTILCDVKKLEIVFTNIILNAIQAIGKVEGQIDIKSQVIDDNIKIEISDSGPKIPSEILDKVFEPLFTTKEKGTGLGLSSCKNIIEQHGGTISAHNNPTTFTIILPKKTKNQ</sequence>
<dbReference type="Gene3D" id="1.10.287.130">
    <property type="match status" value="1"/>
</dbReference>
<reference evidence="17 18" key="1">
    <citation type="journal article" date="2011" name="J. Bacteriol.">
        <title>Genome Sequence of an Ammonia-Oxidizing Soil Archaeon, "Candidatus Nitrosoarchaeum koreensis" MY1.</title>
        <authorList>
            <person name="Kim B.K."/>
            <person name="Jung M.Y."/>
            <person name="Yu D.S."/>
            <person name="Park S.J."/>
            <person name="Oh T.K."/>
            <person name="Rhee S.K."/>
            <person name="Kim J.F."/>
        </authorList>
    </citation>
    <scope>NUCLEOTIDE SEQUENCE [LARGE SCALE GENOMIC DNA]</scope>
    <source>
        <strain evidence="17 18">MY1</strain>
    </source>
</reference>
<dbReference type="InterPro" id="IPR036097">
    <property type="entry name" value="HisK_dim/P_sf"/>
</dbReference>
<dbReference type="EC" id="2.7.13.3" evidence="3"/>
<keyword evidence="11 14" id="KW-1133">Transmembrane helix</keyword>
<dbReference type="InterPro" id="IPR004358">
    <property type="entry name" value="Sig_transdc_His_kin-like_C"/>
</dbReference>
<evidence type="ECO:0000256" key="4">
    <source>
        <dbReference type="ARBA" id="ARBA00022475"/>
    </source>
</evidence>
<comment type="subcellular location">
    <subcellularLocation>
        <location evidence="2">Cell membrane</location>
        <topology evidence="2">Multi-pass membrane protein</topology>
    </subcellularLocation>
</comment>
<keyword evidence="12" id="KW-0902">Two-component regulatory system</keyword>
<dbReference type="Gene3D" id="3.30.565.10">
    <property type="entry name" value="Histidine kinase-like ATPase, C-terminal domain"/>
    <property type="match status" value="1"/>
</dbReference>
<evidence type="ECO:0000256" key="7">
    <source>
        <dbReference type="ARBA" id="ARBA00022692"/>
    </source>
</evidence>
<dbReference type="Pfam" id="PF00672">
    <property type="entry name" value="HAMP"/>
    <property type="match status" value="1"/>
</dbReference>
<dbReference type="SMART" id="SM00388">
    <property type="entry name" value="HisKA"/>
    <property type="match status" value="1"/>
</dbReference>
<evidence type="ECO:0000259" key="15">
    <source>
        <dbReference type="PROSITE" id="PS50109"/>
    </source>
</evidence>
<dbReference type="STRING" id="1001994.MY1_1504"/>
<comment type="caution">
    <text evidence="17">The sequence shown here is derived from an EMBL/GenBank/DDBJ whole genome shotgun (WGS) entry which is preliminary data.</text>
</comment>
<dbReference type="PROSITE" id="PS50109">
    <property type="entry name" value="HIS_KIN"/>
    <property type="match status" value="1"/>
</dbReference>
<dbReference type="InterPro" id="IPR003661">
    <property type="entry name" value="HisK_dim/P_dom"/>
</dbReference>
<dbReference type="InterPro" id="IPR005467">
    <property type="entry name" value="His_kinase_dom"/>
</dbReference>
<keyword evidence="6" id="KW-0808">Transferase</keyword>
<evidence type="ECO:0000256" key="14">
    <source>
        <dbReference type="SAM" id="Phobius"/>
    </source>
</evidence>
<evidence type="ECO:0000256" key="12">
    <source>
        <dbReference type="ARBA" id="ARBA00023012"/>
    </source>
</evidence>
<feature type="transmembrane region" description="Helical" evidence="14">
    <location>
        <begin position="323"/>
        <end position="345"/>
    </location>
</feature>
<dbReference type="Gene3D" id="6.10.340.10">
    <property type="match status" value="1"/>
</dbReference>
<keyword evidence="18" id="KW-1185">Reference proteome</keyword>
<proteinExistence type="predicted"/>
<dbReference type="Pfam" id="PF00512">
    <property type="entry name" value="HisKA"/>
    <property type="match status" value="1"/>
</dbReference>
<evidence type="ECO:0000256" key="6">
    <source>
        <dbReference type="ARBA" id="ARBA00022679"/>
    </source>
</evidence>
<evidence type="ECO:0000256" key="2">
    <source>
        <dbReference type="ARBA" id="ARBA00004651"/>
    </source>
</evidence>
<keyword evidence="9" id="KW-0418">Kinase</keyword>
<dbReference type="GO" id="GO:0000155">
    <property type="term" value="F:phosphorelay sensor kinase activity"/>
    <property type="evidence" value="ECO:0007669"/>
    <property type="project" value="InterPro"/>
</dbReference>
<feature type="domain" description="Histidine kinase" evidence="15">
    <location>
        <begin position="421"/>
        <end position="622"/>
    </location>
</feature>
<gene>
    <name evidence="17" type="ORF">MY1_1504</name>
</gene>
<keyword evidence="10" id="KW-0067">ATP-binding</keyword>
<dbReference type="EMBL" id="AFPU01000001">
    <property type="protein sequence ID" value="EGP94259.1"/>
    <property type="molecule type" value="Genomic_DNA"/>
</dbReference>
<dbReference type="PRINTS" id="PR00344">
    <property type="entry name" value="BCTRLSENSOR"/>
</dbReference>
<evidence type="ECO:0000256" key="5">
    <source>
        <dbReference type="ARBA" id="ARBA00022553"/>
    </source>
</evidence>
<organism evidence="17 18">
    <name type="scientific">Nitrosarchaeum koreense MY1</name>
    <dbReference type="NCBI Taxonomy" id="1001994"/>
    <lineage>
        <taxon>Archaea</taxon>
        <taxon>Nitrososphaerota</taxon>
        <taxon>Nitrososphaeria</taxon>
        <taxon>Nitrosopumilales</taxon>
        <taxon>Nitrosopumilaceae</taxon>
        <taxon>Nitrosarchaeum</taxon>
    </lineage>
</organism>
<feature type="domain" description="HAMP" evidence="16">
    <location>
        <begin position="343"/>
        <end position="395"/>
    </location>
</feature>
<name>F9CU58_9ARCH</name>
<dbReference type="GO" id="GO:0005886">
    <property type="term" value="C:plasma membrane"/>
    <property type="evidence" value="ECO:0007669"/>
    <property type="project" value="UniProtKB-SubCell"/>
</dbReference>
<dbReference type="CDD" id="cd00082">
    <property type="entry name" value="HisKA"/>
    <property type="match status" value="1"/>
</dbReference>
<keyword evidence="8" id="KW-0547">Nucleotide-binding</keyword>
<dbReference type="Proteomes" id="UP000004440">
    <property type="component" value="Unassembled WGS sequence"/>
</dbReference>
<evidence type="ECO:0000256" key="11">
    <source>
        <dbReference type="ARBA" id="ARBA00022989"/>
    </source>
</evidence>
<evidence type="ECO:0000313" key="18">
    <source>
        <dbReference type="Proteomes" id="UP000004440"/>
    </source>
</evidence>
<evidence type="ECO:0000256" key="3">
    <source>
        <dbReference type="ARBA" id="ARBA00012438"/>
    </source>
</evidence>
<dbReference type="PANTHER" id="PTHR45528:SF1">
    <property type="entry name" value="SENSOR HISTIDINE KINASE CPXA"/>
    <property type="match status" value="1"/>
</dbReference>
<keyword evidence="7 14" id="KW-0812">Transmembrane</keyword>
<evidence type="ECO:0000256" key="1">
    <source>
        <dbReference type="ARBA" id="ARBA00000085"/>
    </source>
</evidence>
<dbReference type="Gene3D" id="3.30.450.20">
    <property type="entry name" value="PAS domain"/>
    <property type="match status" value="1"/>
</dbReference>
<evidence type="ECO:0000256" key="13">
    <source>
        <dbReference type="ARBA" id="ARBA00023136"/>
    </source>
</evidence>
<dbReference type="OrthoDB" id="8127at2157"/>
<dbReference type="PANTHER" id="PTHR45528">
    <property type="entry name" value="SENSOR HISTIDINE KINASE CPXA"/>
    <property type="match status" value="1"/>
</dbReference>
<keyword evidence="4" id="KW-1003">Cell membrane</keyword>